<organism evidence="3">
    <name type="scientific">mine drainage metagenome</name>
    <dbReference type="NCBI Taxonomy" id="410659"/>
    <lineage>
        <taxon>unclassified sequences</taxon>
        <taxon>metagenomes</taxon>
        <taxon>ecological metagenomes</taxon>
    </lineage>
</organism>
<dbReference type="EMBL" id="MLJW01000335">
    <property type="protein sequence ID" value="OIQ89297.1"/>
    <property type="molecule type" value="Genomic_DNA"/>
</dbReference>
<reference evidence="3" key="1">
    <citation type="submission" date="2016-10" db="EMBL/GenBank/DDBJ databases">
        <title>Sequence of Gallionella enrichment culture.</title>
        <authorList>
            <person name="Poehlein A."/>
            <person name="Muehling M."/>
            <person name="Daniel R."/>
        </authorList>
    </citation>
    <scope>NUCLEOTIDE SEQUENCE</scope>
</reference>
<dbReference type="GO" id="GO:0016020">
    <property type="term" value="C:membrane"/>
    <property type="evidence" value="ECO:0007669"/>
    <property type="project" value="InterPro"/>
</dbReference>
<comment type="caution">
    <text evidence="3">The sequence shown here is derived from an EMBL/GenBank/DDBJ whole genome shotgun (WGS) entry which is preliminary data.</text>
</comment>
<evidence type="ECO:0000313" key="3">
    <source>
        <dbReference type="EMBL" id="OIQ89297.1"/>
    </source>
</evidence>
<evidence type="ECO:0000256" key="1">
    <source>
        <dbReference type="ARBA" id="ARBA00022676"/>
    </source>
</evidence>
<name>A0A1J5R022_9ZZZZ</name>
<dbReference type="Pfam" id="PF01531">
    <property type="entry name" value="Glyco_transf_11"/>
    <property type="match status" value="1"/>
</dbReference>
<dbReference type="GO" id="GO:0008107">
    <property type="term" value="F:galactoside 2-alpha-L-fucosyltransferase activity"/>
    <property type="evidence" value="ECO:0007669"/>
    <property type="project" value="InterPro"/>
</dbReference>
<sequence>MVISHILGGIGNQMFQYAAGRALSLSSAQQLQLDLSDFSKYRLHNGYELSRVFNVTAESASASTMHEMLGWRANRWSKRVLRRPQFAGLRGRRFTVEPHFNYWPDFINLKSDCYLYGYWQSEKYFKAFKNDIRRDFTFREPLSGLNGELALEMANTQSVSLHVRRGDYVSNSKNSNVLEVCSAEYYRKAIDYVTERVEHPVLYVFSDDMEWVKQNLSMGLSCVYVDHNRKANSYRDMQLMSLCRHHVIANSSFSWWGAWLNANAEKLVIAPKSWFRNGNDDRDLIPDEWVRL</sequence>
<dbReference type="CDD" id="cd11301">
    <property type="entry name" value="Fut1_Fut2_like"/>
    <property type="match status" value="1"/>
</dbReference>
<dbReference type="AlphaFoldDB" id="A0A1J5R022"/>
<accession>A0A1J5R022</accession>
<dbReference type="Gene3D" id="3.40.50.11350">
    <property type="match status" value="1"/>
</dbReference>
<dbReference type="GO" id="GO:0005975">
    <property type="term" value="P:carbohydrate metabolic process"/>
    <property type="evidence" value="ECO:0007669"/>
    <property type="project" value="InterPro"/>
</dbReference>
<gene>
    <name evidence="3" type="ORF">GALL_288050</name>
</gene>
<dbReference type="PANTHER" id="PTHR11927:SF9">
    <property type="entry name" value="L-FUCOSYLTRANSFERASE"/>
    <property type="match status" value="1"/>
</dbReference>
<proteinExistence type="predicted"/>
<keyword evidence="2 3" id="KW-0808">Transferase</keyword>
<evidence type="ECO:0000256" key="2">
    <source>
        <dbReference type="ARBA" id="ARBA00022679"/>
    </source>
</evidence>
<dbReference type="InterPro" id="IPR002516">
    <property type="entry name" value="Glyco_trans_11"/>
</dbReference>
<keyword evidence="1" id="KW-0328">Glycosyltransferase</keyword>
<protein>
    <submittedName>
        <fullName evidence="3">Glycosyl transferase family 11</fullName>
    </submittedName>
</protein>
<dbReference type="PANTHER" id="PTHR11927">
    <property type="entry name" value="GALACTOSIDE 2-L-FUCOSYLTRANSFERASE"/>
    <property type="match status" value="1"/>
</dbReference>